<evidence type="ECO:0000256" key="1">
    <source>
        <dbReference type="ARBA" id="ARBA00023125"/>
    </source>
</evidence>
<gene>
    <name evidence="6" type="primary">kdpE</name>
    <name evidence="6" type="ORF">HSBAA_39560</name>
</gene>
<dbReference type="Pfam" id="PF00072">
    <property type="entry name" value="Response_reg"/>
    <property type="match status" value="1"/>
</dbReference>
<evidence type="ECO:0000259" key="5">
    <source>
        <dbReference type="PROSITE" id="PS51755"/>
    </source>
</evidence>
<accession>A0A455U8Y8</accession>
<feature type="DNA-binding region" description="OmpR/PhoB-type" evidence="3">
    <location>
        <begin position="133"/>
        <end position="231"/>
    </location>
</feature>
<dbReference type="Gene3D" id="6.10.250.690">
    <property type="match status" value="1"/>
</dbReference>
<dbReference type="GO" id="GO:0032993">
    <property type="term" value="C:protein-DNA complex"/>
    <property type="evidence" value="ECO:0007669"/>
    <property type="project" value="TreeGrafter"/>
</dbReference>
<dbReference type="GO" id="GO:0000156">
    <property type="term" value="F:phosphorelay response regulator activity"/>
    <property type="evidence" value="ECO:0007669"/>
    <property type="project" value="TreeGrafter"/>
</dbReference>
<evidence type="ECO:0000259" key="4">
    <source>
        <dbReference type="PROSITE" id="PS50110"/>
    </source>
</evidence>
<dbReference type="Proteomes" id="UP000320231">
    <property type="component" value="Chromosome"/>
</dbReference>
<dbReference type="KEGG" id="hsr:HSBAA_39560"/>
<dbReference type="Gene3D" id="1.10.10.10">
    <property type="entry name" value="Winged helix-like DNA-binding domain superfamily/Winged helix DNA-binding domain"/>
    <property type="match status" value="1"/>
</dbReference>
<dbReference type="InterPro" id="IPR039420">
    <property type="entry name" value="WalR-like"/>
</dbReference>
<dbReference type="SMART" id="SM00448">
    <property type="entry name" value="REC"/>
    <property type="match status" value="1"/>
</dbReference>
<dbReference type="AlphaFoldDB" id="A0A455U8Y8"/>
<evidence type="ECO:0000256" key="3">
    <source>
        <dbReference type="PROSITE-ProRule" id="PRU01091"/>
    </source>
</evidence>
<dbReference type="GO" id="GO:0000976">
    <property type="term" value="F:transcription cis-regulatory region binding"/>
    <property type="evidence" value="ECO:0007669"/>
    <property type="project" value="TreeGrafter"/>
</dbReference>
<dbReference type="SMART" id="SM00862">
    <property type="entry name" value="Trans_reg_C"/>
    <property type="match status" value="1"/>
</dbReference>
<name>A0A455U8Y8_9GAMM</name>
<evidence type="ECO:0000256" key="2">
    <source>
        <dbReference type="PROSITE-ProRule" id="PRU00169"/>
    </source>
</evidence>
<organism evidence="6">
    <name type="scientific">Vreelandella sulfidaeris</name>
    <dbReference type="NCBI Taxonomy" id="115553"/>
    <lineage>
        <taxon>Bacteria</taxon>
        <taxon>Pseudomonadati</taxon>
        <taxon>Pseudomonadota</taxon>
        <taxon>Gammaproteobacteria</taxon>
        <taxon>Oceanospirillales</taxon>
        <taxon>Halomonadaceae</taxon>
        <taxon>Vreelandella</taxon>
    </lineage>
</organism>
<dbReference type="InterPro" id="IPR001867">
    <property type="entry name" value="OmpR/PhoB-type_DNA-bd"/>
</dbReference>
<keyword evidence="2" id="KW-0597">Phosphoprotein</keyword>
<dbReference type="Gene3D" id="3.40.50.2300">
    <property type="match status" value="1"/>
</dbReference>
<feature type="domain" description="OmpR/PhoB-type" evidence="5">
    <location>
        <begin position="133"/>
        <end position="231"/>
    </location>
</feature>
<dbReference type="SUPFAM" id="SSF52172">
    <property type="entry name" value="CheY-like"/>
    <property type="match status" value="1"/>
</dbReference>
<dbReference type="PANTHER" id="PTHR48111:SF50">
    <property type="entry name" value="KDP OPERON TRANSCRIPTIONAL REGULATORY PROTEIN KDPE"/>
    <property type="match status" value="1"/>
</dbReference>
<dbReference type="EMBL" id="AP019514">
    <property type="protein sequence ID" value="BBI62650.1"/>
    <property type="molecule type" value="Genomic_DNA"/>
</dbReference>
<dbReference type="GO" id="GO:0006355">
    <property type="term" value="P:regulation of DNA-templated transcription"/>
    <property type="evidence" value="ECO:0007669"/>
    <property type="project" value="InterPro"/>
</dbReference>
<dbReference type="GO" id="GO:0005829">
    <property type="term" value="C:cytosol"/>
    <property type="evidence" value="ECO:0007669"/>
    <property type="project" value="TreeGrafter"/>
</dbReference>
<dbReference type="InterPro" id="IPR011006">
    <property type="entry name" value="CheY-like_superfamily"/>
</dbReference>
<protein>
    <submittedName>
        <fullName evidence="6">DNA-binding response regulator</fullName>
    </submittedName>
</protein>
<dbReference type="PROSITE" id="PS51755">
    <property type="entry name" value="OMPR_PHOB"/>
    <property type="match status" value="1"/>
</dbReference>
<feature type="domain" description="Response regulatory" evidence="4">
    <location>
        <begin position="7"/>
        <end position="124"/>
    </location>
</feature>
<dbReference type="InterPro" id="IPR001789">
    <property type="entry name" value="Sig_transdc_resp-reg_receiver"/>
</dbReference>
<dbReference type="CDD" id="cd00383">
    <property type="entry name" value="trans_reg_C"/>
    <property type="match status" value="1"/>
</dbReference>
<reference evidence="6" key="1">
    <citation type="journal article" date="2019" name="Microbiol. Resour. Announc.">
        <title>Complete Genome Sequence of Halomonas sulfidaeris Strain Esulfide1 Isolated from a Metal Sulfide Rock at a Depth of 2,200 Meters, Obtained Using Nanopore Sequencing.</title>
        <authorList>
            <person name="Saito M."/>
            <person name="Nishigata A."/>
            <person name="Galipon J."/>
            <person name="Arakawa K."/>
        </authorList>
    </citation>
    <scope>NUCLEOTIDE SEQUENCE [LARGE SCALE GENOMIC DNA]</scope>
    <source>
        <strain evidence="6">ATCC BAA-803</strain>
    </source>
</reference>
<dbReference type="Pfam" id="PF00486">
    <property type="entry name" value="Trans_reg_C"/>
    <property type="match status" value="1"/>
</dbReference>
<proteinExistence type="predicted"/>
<feature type="modified residue" description="4-aspartylphosphate" evidence="2">
    <location>
        <position position="60"/>
    </location>
</feature>
<dbReference type="PROSITE" id="PS50110">
    <property type="entry name" value="RESPONSE_REGULATORY"/>
    <property type="match status" value="1"/>
</dbReference>
<evidence type="ECO:0000313" key="6">
    <source>
        <dbReference type="EMBL" id="BBI62650.1"/>
    </source>
</evidence>
<dbReference type="PANTHER" id="PTHR48111">
    <property type="entry name" value="REGULATOR OF RPOS"/>
    <property type="match status" value="1"/>
</dbReference>
<dbReference type="InterPro" id="IPR036388">
    <property type="entry name" value="WH-like_DNA-bd_sf"/>
</dbReference>
<sequence length="231" mass="25656">MTIDQARILVIDDEPHIRHFLRISLTSQGFQVIEAANGREGLEKLNTGALPPNVDIILLDLGLPDMDGQQVLDAIRKRCEVPVIIVSVRGHEAEKVRALDNGASDYVTKPFGIQELLARIRALLRRRVSNSSTQRYHHGGLLVDIAAHQVSLNNEAVHLTPKEFAVLAHLIASAGQVVTQTQLLRQVWGPTHQDDSHYLRIVVSKLRYKLGDDPQSPTLLQTEPGIGYRLS</sequence>
<keyword evidence="1 3" id="KW-0238">DNA-binding</keyword>